<dbReference type="EMBL" id="JAPEVG010000271">
    <property type="protein sequence ID" value="KAJ8469869.1"/>
    <property type="molecule type" value="Genomic_DNA"/>
</dbReference>
<dbReference type="AlphaFoldDB" id="A0AAD7TQ76"/>
<evidence type="ECO:0000313" key="3">
    <source>
        <dbReference type="Proteomes" id="UP001215151"/>
    </source>
</evidence>
<feature type="compositionally biased region" description="Basic and acidic residues" evidence="1">
    <location>
        <begin position="292"/>
        <end position="303"/>
    </location>
</feature>
<proteinExistence type="predicted"/>
<evidence type="ECO:0000256" key="1">
    <source>
        <dbReference type="SAM" id="MobiDB-lite"/>
    </source>
</evidence>
<dbReference type="Proteomes" id="UP001215151">
    <property type="component" value="Unassembled WGS sequence"/>
</dbReference>
<organism evidence="2 3">
    <name type="scientific">Trametes cubensis</name>
    <dbReference type="NCBI Taxonomy" id="1111947"/>
    <lineage>
        <taxon>Eukaryota</taxon>
        <taxon>Fungi</taxon>
        <taxon>Dikarya</taxon>
        <taxon>Basidiomycota</taxon>
        <taxon>Agaricomycotina</taxon>
        <taxon>Agaricomycetes</taxon>
        <taxon>Polyporales</taxon>
        <taxon>Polyporaceae</taxon>
        <taxon>Trametes</taxon>
    </lineage>
</organism>
<gene>
    <name evidence="2" type="ORF">ONZ51_g8708</name>
</gene>
<protein>
    <submittedName>
        <fullName evidence="2">Uncharacterized protein</fullName>
    </submittedName>
</protein>
<name>A0AAD7TQ76_9APHY</name>
<reference evidence="2" key="1">
    <citation type="submission" date="2022-11" db="EMBL/GenBank/DDBJ databases">
        <title>Genome Sequence of Cubamyces cubensis.</title>
        <authorList>
            <person name="Buettner E."/>
        </authorList>
    </citation>
    <scope>NUCLEOTIDE SEQUENCE</scope>
    <source>
        <strain evidence="2">MPL-01</strain>
    </source>
</reference>
<evidence type="ECO:0000313" key="2">
    <source>
        <dbReference type="EMBL" id="KAJ8469869.1"/>
    </source>
</evidence>
<sequence>MTSQADDNFDLQFANKKLSGLYDLGSKSPTAGATKGFVCANLLNRAEIGVEPEPGDTNTSPIVFEVEFGRPKLFTAVKASKYKLQLRIAAFRSPKEYGQQTADCTVDVRYESEQVNKSKSQFGGFSQILKLQEADVVEINRLDEDKVVIDKNNATLCKIVKKYLHELHKAGLHGLLANAVFYDPLPPVTGKKIPKPEVPVKESTLFSNYFRMLWILHRDKLATFKSAETAEGSDYMLTFNRPPQVVVFGEQDQKVWLIFDGVAVTDSNSSSDRPSGPNPLPMPTLLFGSSTKGDDIIRHTGDSDRRSLRKDIQFTCNNPGGDTIKPFVIEIMEKSYIPKLLREYGFDTLYPSVDWNKLREALDSEDKGSSSKPYGLGELDMVGKDCVVIVPQTSIRAGITAVCKEVTHVKLVDKEEVILWVRIPMGDIIETVAHAETDVYYAFKAALKLRSRNELYLDTTVLSFQHRVSVVPATLNADELNTLPVRLRSIEARLRAWGGEWEERVDGGGDAKGELLSRAFALCISRSLSEVDILNSSSRASPRSGDQALHLPDYMIVTKDAFVDHVLLPQLARVSDRIIRALASVSSTQVDDNLLRDVPVAKWTRPTGYDGAPSKDLYRYQTDLDIRYAIRGTLVSEAATEKLVLHSSIHIPPPRADLKEVLVVMDMDQGGPEPKETLRVFRVAQNDVTFCKLSDSLLQSDATAQVSGDTIDKTIHTGQENKLQHAFRKYLKAYGDSPLVDLQAVAFPYSFHDVQGVELNAKGNFVLVFKPIPRGGADAALKPSAGNSKLNGGPVNGEKPTDEETANDSKPSMN</sequence>
<feature type="region of interest" description="Disordered" evidence="1">
    <location>
        <begin position="266"/>
        <end position="303"/>
    </location>
</feature>
<comment type="caution">
    <text evidence="2">The sequence shown here is derived from an EMBL/GenBank/DDBJ whole genome shotgun (WGS) entry which is preliminary data.</text>
</comment>
<feature type="region of interest" description="Disordered" evidence="1">
    <location>
        <begin position="778"/>
        <end position="814"/>
    </location>
</feature>
<accession>A0AAD7TQ76</accession>
<keyword evidence="3" id="KW-1185">Reference proteome</keyword>